<comment type="caution">
    <text evidence="12">The sequence shown here is derived from an EMBL/GenBank/DDBJ whole genome shotgun (WGS) entry which is preliminary data.</text>
</comment>
<evidence type="ECO:0000256" key="8">
    <source>
        <dbReference type="ARBA" id="ARBA00030407"/>
    </source>
</evidence>
<keyword evidence="13" id="KW-1185">Reference proteome</keyword>
<gene>
    <name evidence="12" type="primary">moaE_1</name>
    <name evidence="12" type="ORF">GCM10009092_11250</name>
</gene>
<proteinExistence type="inferred from homology"/>
<comment type="subunit">
    <text evidence="6">Heterotetramer of 2 MoaD subunits and 2 MoaE subunits. Also stable as homodimer. The enzyme changes between these two forms during catalysis.</text>
</comment>
<protein>
    <recommendedName>
        <fullName evidence="4">Molybdopterin synthase catalytic subunit</fullName>
        <ecNumber evidence="3">2.8.1.12</ecNumber>
    </recommendedName>
    <alternativeName>
        <fullName evidence="9">MPT synthase subunit 2</fullName>
    </alternativeName>
    <alternativeName>
        <fullName evidence="7">Molybdenum cofactor biosynthesis protein E</fullName>
    </alternativeName>
    <alternativeName>
        <fullName evidence="8">Molybdopterin-converting factor large subunit</fullName>
    </alternativeName>
    <alternativeName>
        <fullName evidence="10">Molybdopterin-converting factor subunit 2</fullName>
    </alternativeName>
</protein>
<keyword evidence="5" id="KW-0501">Molybdenum cofactor biosynthesis</keyword>
<dbReference type="EMBL" id="BAAAEI010000006">
    <property type="protein sequence ID" value="GAA0348611.1"/>
    <property type="molecule type" value="Genomic_DNA"/>
</dbReference>
<sequence>MRARQPSDYISVRQANFCQAEEYLALCAGNRQDGAVVSFVGLVRDFNQHNQVQTLTLEHYPAMTEKSLKAIVTEARDRWPVSRVRLVHRVGTLNTGEQIVFVGVSSCHRHHAFLACEFIMDQLKTRAPFWKKEQGDTGEHWVQANPQDQQKAQQWHCQ</sequence>
<dbReference type="InterPro" id="IPR003448">
    <property type="entry name" value="Mopterin_biosynth_MoaE"/>
</dbReference>
<evidence type="ECO:0000256" key="11">
    <source>
        <dbReference type="ARBA" id="ARBA00049878"/>
    </source>
</evidence>
<dbReference type="Gene3D" id="3.90.1170.40">
    <property type="entry name" value="Molybdopterin biosynthesis MoaE subunit"/>
    <property type="match status" value="1"/>
</dbReference>
<comment type="pathway">
    <text evidence="1">Cofactor biosynthesis; molybdopterin biosynthesis.</text>
</comment>
<dbReference type="NCBIfam" id="NF007959">
    <property type="entry name" value="PRK10678.1"/>
    <property type="match status" value="1"/>
</dbReference>
<accession>A0ABN0WWJ0</accession>
<name>A0ABN0WWJ0_9ALTE</name>
<evidence type="ECO:0000256" key="9">
    <source>
        <dbReference type="ARBA" id="ARBA00030781"/>
    </source>
</evidence>
<evidence type="ECO:0000256" key="10">
    <source>
        <dbReference type="ARBA" id="ARBA00032474"/>
    </source>
</evidence>
<dbReference type="Pfam" id="PF02391">
    <property type="entry name" value="MoaE"/>
    <property type="match status" value="1"/>
</dbReference>
<evidence type="ECO:0000256" key="4">
    <source>
        <dbReference type="ARBA" id="ARBA00013858"/>
    </source>
</evidence>
<dbReference type="SUPFAM" id="SSF54690">
    <property type="entry name" value="Molybdopterin synthase subunit MoaE"/>
    <property type="match status" value="1"/>
</dbReference>
<evidence type="ECO:0000256" key="2">
    <source>
        <dbReference type="ARBA" id="ARBA00005426"/>
    </source>
</evidence>
<evidence type="ECO:0000256" key="7">
    <source>
        <dbReference type="ARBA" id="ARBA00029745"/>
    </source>
</evidence>
<dbReference type="CDD" id="cd00756">
    <property type="entry name" value="MoaE"/>
    <property type="match status" value="1"/>
</dbReference>
<comment type="catalytic activity">
    <reaction evidence="11">
        <text>2 [molybdopterin-synthase sulfur-carrier protein]-C-terminal-Gly-aminoethanethioate + cyclic pyranopterin phosphate + H2O = molybdopterin + 2 [molybdopterin-synthase sulfur-carrier protein]-C-terminal Gly-Gly + 2 H(+)</text>
        <dbReference type="Rhea" id="RHEA:26333"/>
        <dbReference type="Rhea" id="RHEA-COMP:12202"/>
        <dbReference type="Rhea" id="RHEA-COMP:19907"/>
        <dbReference type="ChEBI" id="CHEBI:15377"/>
        <dbReference type="ChEBI" id="CHEBI:15378"/>
        <dbReference type="ChEBI" id="CHEBI:58698"/>
        <dbReference type="ChEBI" id="CHEBI:59648"/>
        <dbReference type="ChEBI" id="CHEBI:90778"/>
        <dbReference type="ChEBI" id="CHEBI:232372"/>
        <dbReference type="EC" id="2.8.1.12"/>
    </reaction>
</comment>
<dbReference type="PANTHER" id="PTHR23404">
    <property type="entry name" value="MOLYBDOPTERIN SYNTHASE RELATED"/>
    <property type="match status" value="1"/>
</dbReference>
<comment type="similarity">
    <text evidence="2">Belongs to the MoaE family.</text>
</comment>
<evidence type="ECO:0000313" key="12">
    <source>
        <dbReference type="EMBL" id="GAA0348611.1"/>
    </source>
</evidence>
<evidence type="ECO:0000256" key="6">
    <source>
        <dbReference type="ARBA" id="ARBA00026066"/>
    </source>
</evidence>
<dbReference type="Proteomes" id="UP001501757">
    <property type="component" value="Unassembled WGS sequence"/>
</dbReference>
<evidence type="ECO:0000313" key="13">
    <source>
        <dbReference type="Proteomes" id="UP001501757"/>
    </source>
</evidence>
<evidence type="ECO:0000256" key="1">
    <source>
        <dbReference type="ARBA" id="ARBA00005046"/>
    </source>
</evidence>
<dbReference type="RefSeq" id="WP_343842751.1">
    <property type="nucleotide sequence ID" value="NZ_BAAAEI010000006.1"/>
</dbReference>
<evidence type="ECO:0000256" key="3">
    <source>
        <dbReference type="ARBA" id="ARBA00011950"/>
    </source>
</evidence>
<dbReference type="InterPro" id="IPR036563">
    <property type="entry name" value="MoaE_sf"/>
</dbReference>
<dbReference type="EC" id="2.8.1.12" evidence="3"/>
<organism evidence="12 13">
    <name type="scientific">Bowmanella denitrificans</name>
    <dbReference type="NCBI Taxonomy" id="366582"/>
    <lineage>
        <taxon>Bacteria</taxon>
        <taxon>Pseudomonadati</taxon>
        <taxon>Pseudomonadota</taxon>
        <taxon>Gammaproteobacteria</taxon>
        <taxon>Alteromonadales</taxon>
        <taxon>Alteromonadaceae</taxon>
        <taxon>Bowmanella</taxon>
    </lineage>
</organism>
<reference evidence="12 13" key="1">
    <citation type="journal article" date="2019" name="Int. J. Syst. Evol. Microbiol.">
        <title>The Global Catalogue of Microorganisms (GCM) 10K type strain sequencing project: providing services to taxonomists for standard genome sequencing and annotation.</title>
        <authorList>
            <consortium name="The Broad Institute Genomics Platform"/>
            <consortium name="The Broad Institute Genome Sequencing Center for Infectious Disease"/>
            <person name="Wu L."/>
            <person name="Ma J."/>
        </authorList>
    </citation>
    <scope>NUCLEOTIDE SEQUENCE [LARGE SCALE GENOMIC DNA]</scope>
    <source>
        <strain evidence="12 13">JCM 13378</strain>
    </source>
</reference>
<evidence type="ECO:0000256" key="5">
    <source>
        <dbReference type="ARBA" id="ARBA00023150"/>
    </source>
</evidence>